<keyword evidence="3" id="KW-0645">Protease</keyword>
<dbReference type="GO" id="GO:0008237">
    <property type="term" value="F:metallopeptidase activity"/>
    <property type="evidence" value="ECO:0007669"/>
    <property type="project" value="UniProtKB-KW"/>
</dbReference>
<dbReference type="GO" id="GO:0046872">
    <property type="term" value="F:metal ion binding"/>
    <property type="evidence" value="ECO:0007669"/>
    <property type="project" value="UniProtKB-KW"/>
</dbReference>
<keyword evidence="5 11" id="KW-0732">Signal</keyword>
<gene>
    <name evidence="13" type="ORF">G6M90_00g063820</name>
</gene>
<keyword evidence="6" id="KW-0378">Hydrolase</keyword>
<dbReference type="EMBL" id="CP058934">
    <property type="protein sequence ID" value="QLI69263.1"/>
    <property type="molecule type" value="Genomic_DNA"/>
</dbReference>
<feature type="signal peptide" evidence="11">
    <location>
        <begin position="1"/>
        <end position="18"/>
    </location>
</feature>
<dbReference type="KEGG" id="mbrn:26244452"/>
<evidence type="ECO:0000256" key="7">
    <source>
        <dbReference type="ARBA" id="ARBA00022833"/>
    </source>
</evidence>
<name>A0A7D5Z2A7_9HYPO</name>
<evidence type="ECO:0000256" key="9">
    <source>
        <dbReference type="ARBA" id="ARBA00023157"/>
    </source>
</evidence>
<keyword evidence="7" id="KW-0862">Zinc</keyword>
<proteinExistence type="inferred from homology"/>
<dbReference type="Gene3D" id="3.40.390.10">
    <property type="entry name" value="Collagenase (Catalytic Domain)"/>
    <property type="match status" value="1"/>
</dbReference>
<dbReference type="AlphaFoldDB" id="A0A7D5Z2A7"/>
<sequence length="259" mass="28426">MQPLISMVLASFVRLGAAFTTPGHVRDSPCGVEQPSAALLAAHREIAATEKNHLLRRNETTDTPPAIAVDVYAHIISTSETAKDHHDNNTIHEQIALLNTYFNPGNISFVLKNANWTVNPYFSEGNNTMRMKILHHKGDNRHLNIYYGKNPLGATNSRAVSTTPDDLVGQPLGLEMDGIMIPAYWLYGDRKQTVVHEVGHWFGLLHTFNDDCNGNGDEIDDTPAHADASEGCSAMPPLDTCPGKPGNDPVHNPMNYIPE</sequence>
<keyword evidence="14" id="KW-1185">Reference proteome</keyword>
<dbReference type="SUPFAM" id="SSF55486">
    <property type="entry name" value="Metalloproteases ('zincins'), catalytic domain"/>
    <property type="match status" value="1"/>
</dbReference>
<reference evidence="13 14" key="1">
    <citation type="submission" date="2020-07" db="EMBL/GenBank/DDBJ databases">
        <title>Telomere length de novo assembly of all 7 chromosomes of the fungus, Metarhizium brunneum, using a novel assembly pipeline.</title>
        <authorList>
            <person name="Saud z."/>
            <person name="Kortsinoglou A."/>
            <person name="Kouvelis V.N."/>
            <person name="Butt T.M."/>
        </authorList>
    </citation>
    <scope>NUCLEOTIDE SEQUENCE [LARGE SCALE GENOMIC DNA]</scope>
    <source>
        <strain evidence="13 14">4556</strain>
    </source>
</reference>
<evidence type="ECO:0000256" key="6">
    <source>
        <dbReference type="ARBA" id="ARBA00022801"/>
    </source>
</evidence>
<feature type="region of interest" description="Disordered" evidence="10">
    <location>
        <begin position="219"/>
        <end position="259"/>
    </location>
</feature>
<evidence type="ECO:0000256" key="4">
    <source>
        <dbReference type="ARBA" id="ARBA00022723"/>
    </source>
</evidence>
<feature type="domain" description="Peptidase M43 pregnancy-associated plasma-A" evidence="12">
    <location>
        <begin position="141"/>
        <end position="257"/>
    </location>
</feature>
<comment type="function">
    <text evidence="1">Secreted metalloproteinase that allows assimilation of proteinaceous substrates.</text>
</comment>
<evidence type="ECO:0000313" key="13">
    <source>
        <dbReference type="EMBL" id="QLI69263.1"/>
    </source>
</evidence>
<dbReference type="GO" id="GO:0006508">
    <property type="term" value="P:proteolysis"/>
    <property type="evidence" value="ECO:0007669"/>
    <property type="project" value="UniProtKB-KW"/>
</dbReference>
<accession>A0A7D5Z2A7</accession>
<dbReference type="OrthoDB" id="536211at2759"/>
<dbReference type="RefSeq" id="XP_014542503.1">
    <property type="nucleotide sequence ID" value="XM_014687017.1"/>
</dbReference>
<evidence type="ECO:0000256" key="8">
    <source>
        <dbReference type="ARBA" id="ARBA00023049"/>
    </source>
</evidence>
<dbReference type="Pfam" id="PF05572">
    <property type="entry name" value="Peptidase_M43"/>
    <property type="match status" value="1"/>
</dbReference>
<evidence type="ECO:0000256" key="1">
    <source>
        <dbReference type="ARBA" id="ARBA00003174"/>
    </source>
</evidence>
<dbReference type="GeneID" id="26244452"/>
<evidence type="ECO:0000256" key="11">
    <source>
        <dbReference type="SAM" id="SignalP"/>
    </source>
</evidence>
<keyword evidence="9" id="KW-1015">Disulfide bond</keyword>
<dbReference type="Proteomes" id="UP000510686">
    <property type="component" value="Chromosome 3"/>
</dbReference>
<evidence type="ECO:0000256" key="5">
    <source>
        <dbReference type="ARBA" id="ARBA00022729"/>
    </source>
</evidence>
<dbReference type="InterPro" id="IPR024079">
    <property type="entry name" value="MetalloPept_cat_dom_sf"/>
</dbReference>
<dbReference type="InterPro" id="IPR008754">
    <property type="entry name" value="Peptidase_M43"/>
</dbReference>
<protein>
    <recommendedName>
        <fullName evidence="12">Peptidase M43 pregnancy-associated plasma-A domain-containing protein</fullName>
    </recommendedName>
</protein>
<dbReference type="PANTHER" id="PTHR47466">
    <property type="match status" value="1"/>
</dbReference>
<organism evidence="13 14">
    <name type="scientific">Metarhizium brunneum</name>
    <dbReference type="NCBI Taxonomy" id="500148"/>
    <lineage>
        <taxon>Eukaryota</taxon>
        <taxon>Fungi</taxon>
        <taxon>Dikarya</taxon>
        <taxon>Ascomycota</taxon>
        <taxon>Pezizomycotina</taxon>
        <taxon>Sordariomycetes</taxon>
        <taxon>Hypocreomycetidae</taxon>
        <taxon>Hypocreales</taxon>
        <taxon>Clavicipitaceae</taxon>
        <taxon>Metarhizium</taxon>
    </lineage>
</organism>
<evidence type="ECO:0000256" key="10">
    <source>
        <dbReference type="SAM" id="MobiDB-lite"/>
    </source>
</evidence>
<comment type="similarity">
    <text evidence="2">Belongs to the peptidase M43B family.</text>
</comment>
<evidence type="ECO:0000259" key="12">
    <source>
        <dbReference type="Pfam" id="PF05572"/>
    </source>
</evidence>
<dbReference type="PANTHER" id="PTHR47466:SF1">
    <property type="entry name" value="METALLOPROTEASE MEP1 (AFU_ORTHOLOGUE AFUA_1G07730)-RELATED"/>
    <property type="match status" value="1"/>
</dbReference>
<feature type="chain" id="PRO_5028818881" description="Peptidase M43 pregnancy-associated plasma-A domain-containing protein" evidence="11">
    <location>
        <begin position="19"/>
        <end position="259"/>
    </location>
</feature>
<evidence type="ECO:0000256" key="3">
    <source>
        <dbReference type="ARBA" id="ARBA00022670"/>
    </source>
</evidence>
<keyword evidence="4" id="KW-0479">Metal-binding</keyword>
<evidence type="ECO:0000256" key="2">
    <source>
        <dbReference type="ARBA" id="ARBA00008721"/>
    </source>
</evidence>
<keyword evidence="8" id="KW-0482">Metalloprotease</keyword>
<evidence type="ECO:0000313" key="14">
    <source>
        <dbReference type="Proteomes" id="UP000510686"/>
    </source>
</evidence>